<dbReference type="EMBL" id="REFH01000011">
    <property type="protein sequence ID" value="RMA73139.1"/>
    <property type="molecule type" value="Genomic_DNA"/>
</dbReference>
<comment type="caution">
    <text evidence="1">The sequence shown here is derived from an EMBL/GenBank/DDBJ whole genome shotgun (WGS) entry which is preliminary data.</text>
</comment>
<organism evidence="1 2">
    <name type="scientific">Flavobacterium weaverense</name>
    <dbReference type="NCBI Taxonomy" id="271156"/>
    <lineage>
        <taxon>Bacteria</taxon>
        <taxon>Pseudomonadati</taxon>
        <taxon>Bacteroidota</taxon>
        <taxon>Flavobacteriia</taxon>
        <taxon>Flavobacteriales</taxon>
        <taxon>Flavobacteriaceae</taxon>
        <taxon>Flavobacterium</taxon>
    </lineage>
</organism>
<dbReference type="Proteomes" id="UP000280368">
    <property type="component" value="Unassembled WGS sequence"/>
</dbReference>
<protein>
    <submittedName>
        <fullName evidence="1">Uncharacterized protein</fullName>
    </submittedName>
</protein>
<keyword evidence="2" id="KW-1185">Reference proteome</keyword>
<dbReference type="AlphaFoldDB" id="A0A3L9ZP01"/>
<gene>
    <name evidence="1" type="ORF">BC961_2746</name>
</gene>
<sequence length="122" mass="13782">MLPFALVLGFLYPNQCIAKNNNGNSPSEIVNIDTTYYTVLHISPFLDSTETDSVVTENVKEEDSLGLIHLKSNFLLNANLSSSIFLDTLAARLDSKHFMLGNMIPVRNIPRYILFHNLQIHF</sequence>
<accession>A0A3L9ZP01</accession>
<name>A0A3L9ZP01_9FLAO</name>
<evidence type="ECO:0000313" key="1">
    <source>
        <dbReference type="EMBL" id="RMA73139.1"/>
    </source>
</evidence>
<proteinExistence type="predicted"/>
<evidence type="ECO:0000313" key="2">
    <source>
        <dbReference type="Proteomes" id="UP000280368"/>
    </source>
</evidence>
<reference evidence="1 2" key="1">
    <citation type="submission" date="2018-10" db="EMBL/GenBank/DDBJ databases">
        <title>Genomic Encyclopedia of Archaeal and Bacterial Type Strains, Phase II (KMG-II): from individual species to whole genera.</title>
        <authorList>
            <person name="Goeker M."/>
        </authorList>
    </citation>
    <scope>NUCLEOTIDE SEQUENCE [LARGE SCALE GENOMIC DNA]</scope>
    <source>
        <strain evidence="1 2">DSM 19727</strain>
    </source>
</reference>